<reference evidence="2 3" key="1">
    <citation type="submission" date="2023-10" db="EMBL/GenBank/DDBJ databases">
        <title>The complete genome sequence of Methanoculleus palmolei DSM 4273.</title>
        <authorList>
            <person name="Lai S.-J."/>
            <person name="You Y.-T."/>
            <person name="Chen S.-C."/>
        </authorList>
    </citation>
    <scope>NUCLEOTIDE SEQUENCE [LARGE SCALE GENOMIC DNA]</scope>
    <source>
        <strain evidence="2 3">DSM 4273</strain>
    </source>
</reference>
<organism evidence="2 3">
    <name type="scientific">Methanoculleus palmolei</name>
    <dbReference type="NCBI Taxonomy" id="72612"/>
    <lineage>
        <taxon>Archaea</taxon>
        <taxon>Methanobacteriati</taxon>
        <taxon>Methanobacteriota</taxon>
        <taxon>Stenosarchaea group</taxon>
        <taxon>Methanomicrobia</taxon>
        <taxon>Methanomicrobiales</taxon>
        <taxon>Methanomicrobiaceae</taxon>
        <taxon>Methanoculleus</taxon>
    </lineage>
</organism>
<dbReference type="SUPFAM" id="SSF143011">
    <property type="entry name" value="RelE-like"/>
    <property type="match status" value="1"/>
</dbReference>
<accession>A0ABD8A6L2</accession>
<dbReference type="PANTHER" id="PTHR35601:SF1">
    <property type="entry name" value="TOXIN RELE"/>
    <property type="match status" value="1"/>
</dbReference>
<dbReference type="EMBL" id="CP137641">
    <property type="protein sequence ID" value="WOX55156.1"/>
    <property type="molecule type" value="Genomic_DNA"/>
</dbReference>
<dbReference type="PANTHER" id="PTHR35601">
    <property type="entry name" value="TOXIN RELE"/>
    <property type="match status" value="1"/>
</dbReference>
<evidence type="ECO:0000313" key="2">
    <source>
        <dbReference type="EMBL" id="WOX55156.1"/>
    </source>
</evidence>
<keyword evidence="1" id="KW-1277">Toxin-antitoxin system</keyword>
<evidence type="ECO:0000256" key="1">
    <source>
        <dbReference type="ARBA" id="ARBA00022649"/>
    </source>
</evidence>
<protein>
    <submittedName>
        <fullName evidence="2">Type II toxin-antitoxin system RelE/ParE family toxin</fullName>
    </submittedName>
</protein>
<name>A0ABD8A6L2_9EURY</name>
<sequence>MIWDVAFTTKAKHDLRRLPKAEAQRITDEVTSLANEPYPLHHVKKLKDHQSNPVYSLRVGDYRVILTIEDNLMIITVIEVGNRRTVYRKY</sequence>
<dbReference type="Proteomes" id="UP001626603">
    <property type="component" value="Chromosome"/>
</dbReference>
<dbReference type="InterPro" id="IPR035093">
    <property type="entry name" value="RelE/ParE_toxin_dom_sf"/>
</dbReference>
<proteinExistence type="predicted"/>
<dbReference type="AlphaFoldDB" id="A0ABD8A6L2"/>
<dbReference type="Pfam" id="PF05016">
    <property type="entry name" value="ParE_toxin"/>
    <property type="match status" value="1"/>
</dbReference>
<keyword evidence="3" id="KW-1185">Reference proteome</keyword>
<gene>
    <name evidence="2" type="ORF">R6Y95_06690</name>
</gene>
<evidence type="ECO:0000313" key="3">
    <source>
        <dbReference type="Proteomes" id="UP001626603"/>
    </source>
</evidence>
<dbReference type="InterPro" id="IPR007712">
    <property type="entry name" value="RelE/ParE_toxin"/>
</dbReference>
<dbReference type="Gene3D" id="3.30.2310.20">
    <property type="entry name" value="RelE-like"/>
    <property type="match status" value="1"/>
</dbReference>